<feature type="non-terminal residue" evidence="5">
    <location>
        <position position="1"/>
    </location>
</feature>
<dbReference type="GO" id="GO:0016032">
    <property type="term" value="P:viral process"/>
    <property type="evidence" value="ECO:0007669"/>
    <property type="project" value="InterPro"/>
</dbReference>
<dbReference type="Pfam" id="PF00692">
    <property type="entry name" value="dUTPase"/>
    <property type="match status" value="1"/>
</dbReference>
<dbReference type="InterPro" id="IPR021109">
    <property type="entry name" value="Peptidase_aspartic_dom_sf"/>
</dbReference>
<evidence type="ECO:0000256" key="3">
    <source>
        <dbReference type="ARBA" id="ARBA00022801"/>
    </source>
</evidence>
<evidence type="ECO:0000313" key="5">
    <source>
        <dbReference type="EMBL" id="NWZ16893.1"/>
    </source>
</evidence>
<sequence>QLRSTVSQFGVTGEPTKQMLDYIWGTQVLLLADCRGLVKLIFTQHQQLFPASLQPATAGSLGLDVAASATITLMTTHPEKVPTGIKGPLIIDGLPMGALLLGRSSATMMGLFVLSGIIDADYTGEISVMVHTLFPPMRIEKGQRIAQLIPLEQLAKTLPPRQAQSRGEHGFGSTGGFTLLTMNLNERPKRPLILDYQGEKQTLVGLLDTGADSSIVSPDFWPHNWPLQSTTVPVPGVGGLTLARNT</sequence>
<evidence type="ECO:0000256" key="2">
    <source>
        <dbReference type="ARBA" id="ARBA00022750"/>
    </source>
</evidence>
<dbReference type="Gene3D" id="1.10.375.10">
    <property type="entry name" value="Human Immunodeficiency Virus Type 1 Capsid Protein"/>
    <property type="match status" value="1"/>
</dbReference>
<dbReference type="InterPro" id="IPR018061">
    <property type="entry name" value="Retropepsins"/>
</dbReference>
<evidence type="ECO:0000313" key="6">
    <source>
        <dbReference type="Proteomes" id="UP000521525"/>
    </source>
</evidence>
<dbReference type="SUPFAM" id="SSF51283">
    <property type="entry name" value="dUTPase-like"/>
    <property type="match status" value="1"/>
</dbReference>
<dbReference type="PROSITE" id="PS00141">
    <property type="entry name" value="ASP_PROTEASE"/>
    <property type="match status" value="1"/>
</dbReference>
<dbReference type="AlphaFoldDB" id="A0A7K7KES9"/>
<dbReference type="CDD" id="cd07557">
    <property type="entry name" value="trimeric_dUTPase"/>
    <property type="match status" value="1"/>
</dbReference>
<dbReference type="InterPro" id="IPR033704">
    <property type="entry name" value="dUTPase_trimeric"/>
</dbReference>
<keyword evidence="3" id="KW-0378">Hydrolase</keyword>
<dbReference type="Gene3D" id="2.40.70.10">
    <property type="entry name" value="Acid Proteases"/>
    <property type="match status" value="1"/>
</dbReference>
<name>A0A7K7KES9_AGEPH</name>
<dbReference type="GO" id="GO:0006508">
    <property type="term" value="P:proteolysis"/>
    <property type="evidence" value="ECO:0007669"/>
    <property type="project" value="UniProtKB-KW"/>
</dbReference>
<evidence type="ECO:0000256" key="1">
    <source>
        <dbReference type="ARBA" id="ARBA00022670"/>
    </source>
</evidence>
<feature type="non-terminal residue" evidence="5">
    <location>
        <position position="246"/>
    </location>
</feature>
<keyword evidence="2" id="KW-0064">Aspartyl protease</keyword>
<accession>A0A7K7KES9</accession>
<dbReference type="Gene3D" id="2.70.40.10">
    <property type="match status" value="1"/>
</dbReference>
<dbReference type="PROSITE" id="PS50175">
    <property type="entry name" value="ASP_PROT_RETROV"/>
    <property type="match status" value="1"/>
</dbReference>
<dbReference type="EMBL" id="VZSP01008120">
    <property type="protein sequence ID" value="NWZ16893.1"/>
    <property type="molecule type" value="Genomic_DNA"/>
</dbReference>
<feature type="domain" description="Peptidase A2" evidence="4">
    <location>
        <begin position="203"/>
        <end position="246"/>
    </location>
</feature>
<dbReference type="Pfam" id="PF00077">
    <property type="entry name" value="RVP"/>
    <property type="match status" value="1"/>
</dbReference>
<keyword evidence="6" id="KW-1185">Reference proteome</keyword>
<dbReference type="Proteomes" id="UP000521525">
    <property type="component" value="Unassembled WGS sequence"/>
</dbReference>
<evidence type="ECO:0000259" key="4">
    <source>
        <dbReference type="PROSITE" id="PS50175"/>
    </source>
</evidence>
<protein>
    <submittedName>
        <fullName evidence="5">POK9 protein</fullName>
    </submittedName>
</protein>
<keyword evidence="1" id="KW-0645">Protease</keyword>
<dbReference type="SUPFAM" id="SSF50630">
    <property type="entry name" value="Acid proteases"/>
    <property type="match status" value="1"/>
</dbReference>
<dbReference type="InterPro" id="IPR051592">
    <property type="entry name" value="HERV-K_Pro_peptidase_A2"/>
</dbReference>
<dbReference type="GO" id="GO:0004190">
    <property type="term" value="F:aspartic-type endopeptidase activity"/>
    <property type="evidence" value="ECO:0007669"/>
    <property type="project" value="UniProtKB-KW"/>
</dbReference>
<proteinExistence type="predicted"/>
<dbReference type="InterPro" id="IPR029054">
    <property type="entry name" value="dUTPase-like"/>
</dbReference>
<dbReference type="PANTHER" id="PTHR19422">
    <property type="entry name" value="GAG RETROVIRAL POLYPROTEIN"/>
    <property type="match status" value="1"/>
</dbReference>
<dbReference type="InterPro" id="IPR036157">
    <property type="entry name" value="dUTPase-like_sf"/>
</dbReference>
<reference evidence="5 6" key="1">
    <citation type="submission" date="2019-09" db="EMBL/GenBank/DDBJ databases">
        <title>Bird 10,000 Genomes (B10K) Project - Family phase.</title>
        <authorList>
            <person name="Zhang G."/>
        </authorList>
    </citation>
    <scope>NUCLEOTIDE SEQUENCE [LARGE SCALE GENOMIC DNA]</scope>
    <source>
        <strain evidence="5">OUT-0050</strain>
        <tissue evidence="5">Muscle</tissue>
    </source>
</reference>
<comment type="caution">
    <text evidence="5">The sequence shown here is derived from an EMBL/GenBank/DDBJ whole genome shotgun (WGS) entry which is preliminary data.</text>
</comment>
<gene>
    <name evidence="5" type="primary">Ervk9_6</name>
    <name evidence="5" type="ORF">AGEPHO_R11361</name>
</gene>
<organism evidence="5 6">
    <name type="scientific">Agelaius phoeniceus</name>
    <name type="common">Red-winged blackbird</name>
    <name type="synonym">Oriolus phoeniceus</name>
    <dbReference type="NCBI Taxonomy" id="39638"/>
    <lineage>
        <taxon>Eukaryota</taxon>
        <taxon>Metazoa</taxon>
        <taxon>Chordata</taxon>
        <taxon>Craniata</taxon>
        <taxon>Vertebrata</taxon>
        <taxon>Euteleostomi</taxon>
        <taxon>Archelosauria</taxon>
        <taxon>Archosauria</taxon>
        <taxon>Dinosauria</taxon>
        <taxon>Saurischia</taxon>
        <taxon>Theropoda</taxon>
        <taxon>Coelurosauria</taxon>
        <taxon>Aves</taxon>
        <taxon>Neognathae</taxon>
        <taxon>Neoaves</taxon>
        <taxon>Telluraves</taxon>
        <taxon>Australaves</taxon>
        <taxon>Passeriformes</taxon>
        <taxon>Passeroidea</taxon>
        <taxon>Icteridae</taxon>
        <taxon>Agelaius</taxon>
    </lineage>
</organism>
<dbReference type="PANTHER" id="PTHR19422:SF123">
    <property type="entry name" value="RT1 CLASS I, LOCUS CE15"/>
    <property type="match status" value="1"/>
</dbReference>
<dbReference type="Pfam" id="PF00607">
    <property type="entry name" value="Gag_p24"/>
    <property type="match status" value="1"/>
</dbReference>
<dbReference type="InterPro" id="IPR008919">
    <property type="entry name" value="Retrov_capsid_N"/>
</dbReference>
<dbReference type="InterPro" id="IPR001995">
    <property type="entry name" value="Peptidase_A2_cat"/>
</dbReference>
<dbReference type="InterPro" id="IPR001969">
    <property type="entry name" value="Aspartic_peptidase_AS"/>
</dbReference>